<sequence length="207" mass="22439">MAKFTASILAVMAGSAAAFAPAPIATKTSSLNEFAKGMVGSEGPEPMPFNWGEKTSKNFDPVGFSERAPEWLNWFREAELKHGRQAMLATVGLVVPEFVRIPGAQFSFEAVPNVLDAHDALLDTSMKQILIWVSLAEVCTLGALSNMNEFDRAPGDFGFDPMGFYPTDPEKQKEMKLKELKNGRLAMVAIGGMIHGAIVSGHGFPYL</sequence>
<dbReference type="EMBL" id="JALLBG020000199">
    <property type="protein sequence ID" value="KAL3759608.1"/>
    <property type="molecule type" value="Genomic_DNA"/>
</dbReference>
<dbReference type="FunFam" id="1.10.3460.10:FF:000024">
    <property type="entry name" value="Photosystem I light harvesting protein"/>
    <property type="match status" value="1"/>
</dbReference>
<reference evidence="10 11" key="1">
    <citation type="submission" date="2024-10" db="EMBL/GenBank/DDBJ databases">
        <title>Updated reference genomes for cyclostephanoid diatoms.</title>
        <authorList>
            <person name="Roberts W.R."/>
            <person name="Alverson A.J."/>
        </authorList>
    </citation>
    <scope>NUCLEOTIDE SEQUENCE [LARGE SCALE GENOMIC DNA]</scope>
    <source>
        <strain evidence="10 11">AJA232-27</strain>
    </source>
</reference>
<comment type="caution">
    <text evidence="10">The sequence shown here is derived from an EMBL/GenBank/DDBJ whole genome shotgun (WGS) entry which is preliminary data.</text>
</comment>
<keyword evidence="8" id="KW-0148">Chlorophyll</keyword>
<evidence type="ECO:0000256" key="8">
    <source>
        <dbReference type="PIRSR" id="PIRSR601344-1"/>
    </source>
</evidence>
<dbReference type="InterPro" id="IPR022796">
    <property type="entry name" value="Chloroa_b-bind"/>
</dbReference>
<comment type="subcellular location">
    <subcellularLocation>
        <location evidence="2">Plastid</location>
        <location evidence="2">Chloroplast</location>
    </subcellularLocation>
</comment>
<evidence type="ECO:0000313" key="10">
    <source>
        <dbReference type="EMBL" id="KAL3759608.1"/>
    </source>
</evidence>
<evidence type="ECO:0000256" key="5">
    <source>
        <dbReference type="ARBA" id="ARBA00022531"/>
    </source>
</evidence>
<proteinExistence type="inferred from homology"/>
<feature type="binding site" description="axial binding residue" evidence="8">
    <location>
        <position position="84"/>
    </location>
    <ligand>
        <name>chlorophyll b</name>
        <dbReference type="ChEBI" id="CHEBI:61721"/>
        <label>1</label>
    </ligand>
    <ligandPart>
        <name>Mg</name>
        <dbReference type="ChEBI" id="CHEBI:25107"/>
    </ligandPart>
</feature>
<feature type="binding site" evidence="8">
    <location>
        <position position="79"/>
    </location>
    <ligand>
        <name>chlorophyll a</name>
        <dbReference type="ChEBI" id="CHEBI:58416"/>
        <label>1</label>
    </ligand>
</feature>
<feature type="binding site" evidence="8">
    <location>
        <position position="184"/>
    </location>
    <ligand>
        <name>chlorophyll a</name>
        <dbReference type="ChEBI" id="CHEBI:58416"/>
        <label>1</label>
    </ligand>
</feature>
<dbReference type="GO" id="GO:0009507">
    <property type="term" value="C:chloroplast"/>
    <property type="evidence" value="ECO:0007669"/>
    <property type="project" value="UniProtKB-SubCell"/>
</dbReference>
<accession>A0ABD3M9N8</accession>
<feature type="binding site" evidence="8">
    <location>
        <position position="178"/>
    </location>
    <ligand>
        <name>chlorophyll a</name>
        <dbReference type="ChEBI" id="CHEBI:58416"/>
        <label>1</label>
    </ligand>
</feature>
<evidence type="ECO:0000256" key="1">
    <source>
        <dbReference type="ARBA" id="ARBA00004022"/>
    </source>
</evidence>
<dbReference type="Gene3D" id="1.10.3460.10">
    <property type="entry name" value="Chlorophyll a/b binding protein domain"/>
    <property type="match status" value="1"/>
</dbReference>
<name>A0ABD3M9N8_9STRA</name>
<organism evidence="10 11">
    <name type="scientific">Discostella pseudostelligera</name>
    <dbReference type="NCBI Taxonomy" id="259834"/>
    <lineage>
        <taxon>Eukaryota</taxon>
        <taxon>Sar</taxon>
        <taxon>Stramenopiles</taxon>
        <taxon>Ochrophyta</taxon>
        <taxon>Bacillariophyta</taxon>
        <taxon>Coscinodiscophyceae</taxon>
        <taxon>Thalassiosirophycidae</taxon>
        <taxon>Stephanodiscales</taxon>
        <taxon>Stephanodiscaceae</taxon>
        <taxon>Discostella</taxon>
    </lineage>
</organism>
<dbReference type="Proteomes" id="UP001530293">
    <property type="component" value="Unassembled WGS sequence"/>
</dbReference>
<evidence type="ECO:0000256" key="3">
    <source>
        <dbReference type="ARBA" id="ARBA00005933"/>
    </source>
</evidence>
<evidence type="ECO:0000256" key="6">
    <source>
        <dbReference type="ARBA" id="ARBA00022640"/>
    </source>
</evidence>
<evidence type="ECO:0000256" key="7">
    <source>
        <dbReference type="ARBA" id="ARBA00023243"/>
    </source>
</evidence>
<keyword evidence="7" id="KW-0437">Light-harvesting polypeptide</keyword>
<feature type="binding site" description="axial binding residue" evidence="8">
    <location>
        <position position="137"/>
    </location>
    <ligand>
        <name>chlorophyll b</name>
        <dbReference type="ChEBI" id="CHEBI:61721"/>
        <label>1</label>
    </ligand>
    <ligandPart>
        <name>Mg</name>
        <dbReference type="ChEBI" id="CHEBI:25107"/>
    </ligandPart>
</feature>
<feature type="binding site" evidence="8">
    <location>
        <position position="179"/>
    </location>
    <ligand>
        <name>chlorophyll a</name>
        <dbReference type="ChEBI" id="CHEBI:58416"/>
        <label>1</label>
    </ligand>
</feature>
<keyword evidence="11" id="KW-1185">Reference proteome</keyword>
<dbReference type="SUPFAM" id="SSF103511">
    <property type="entry name" value="Chlorophyll a-b binding protein"/>
    <property type="match status" value="1"/>
</dbReference>
<dbReference type="AlphaFoldDB" id="A0ABD3M9N8"/>
<dbReference type="GO" id="GO:0030076">
    <property type="term" value="C:light-harvesting complex"/>
    <property type="evidence" value="ECO:0007669"/>
    <property type="project" value="UniProtKB-KW"/>
</dbReference>
<keyword evidence="9" id="KW-0732">Signal</keyword>
<dbReference type="InterPro" id="IPR001344">
    <property type="entry name" value="Chloro_AB-bd_pln"/>
</dbReference>
<evidence type="ECO:0000256" key="9">
    <source>
        <dbReference type="SAM" id="SignalP"/>
    </source>
</evidence>
<evidence type="ECO:0000256" key="2">
    <source>
        <dbReference type="ARBA" id="ARBA00004229"/>
    </source>
</evidence>
<feature type="binding site" evidence="8">
    <location>
        <position position="65"/>
    </location>
    <ligand>
        <name>chlorophyll a</name>
        <dbReference type="ChEBI" id="CHEBI:58416"/>
        <label>1</label>
    </ligand>
</feature>
<gene>
    <name evidence="10" type="ORF">ACHAWU_009755</name>
</gene>
<comment type="function">
    <text evidence="1">The light-harvesting complex (LHC) functions as a light receptor, it captures and delivers excitation energy to photosystems with which it is closely associated. Energy is transferred from the carotenoid and chlorophyll C (or B) to chlorophyll A and the photosynthetic reaction centers where it is used to synthesize ATP and reducing power.</text>
</comment>
<feature type="chain" id="PRO_5044755995" evidence="9">
    <location>
        <begin position="19"/>
        <end position="207"/>
    </location>
</feature>
<evidence type="ECO:0000313" key="11">
    <source>
        <dbReference type="Proteomes" id="UP001530293"/>
    </source>
</evidence>
<feature type="binding site" evidence="8">
    <location>
        <position position="182"/>
    </location>
    <ligand>
        <name>chlorophyll a</name>
        <dbReference type="ChEBI" id="CHEBI:58416"/>
        <label>1</label>
    </ligand>
</feature>
<keyword evidence="4" id="KW-0150">Chloroplast</keyword>
<feature type="binding site" evidence="8">
    <location>
        <position position="82"/>
    </location>
    <ligand>
        <name>chlorophyll a</name>
        <dbReference type="ChEBI" id="CHEBI:58416"/>
        <label>1</label>
    </ligand>
</feature>
<keyword evidence="8" id="KW-0157">Chromophore</keyword>
<dbReference type="GO" id="GO:0015979">
    <property type="term" value="P:photosynthesis"/>
    <property type="evidence" value="ECO:0007669"/>
    <property type="project" value="UniProtKB-KW"/>
</dbReference>
<keyword evidence="5" id="KW-0602">Photosynthesis</keyword>
<protein>
    <submittedName>
        <fullName evidence="10">Uncharacterized protein</fullName>
    </submittedName>
</protein>
<dbReference type="Pfam" id="PF00504">
    <property type="entry name" value="Chloroa_b-bind"/>
    <property type="match status" value="1"/>
</dbReference>
<dbReference type="PANTHER" id="PTHR21649">
    <property type="entry name" value="CHLOROPHYLL A/B BINDING PROTEIN"/>
    <property type="match status" value="1"/>
</dbReference>
<feature type="signal peptide" evidence="9">
    <location>
        <begin position="1"/>
        <end position="18"/>
    </location>
</feature>
<keyword evidence="6" id="KW-0934">Plastid</keyword>
<comment type="similarity">
    <text evidence="3">Belongs to the fucoxanthin chlorophyll protein family.</text>
</comment>
<evidence type="ECO:0000256" key="4">
    <source>
        <dbReference type="ARBA" id="ARBA00022528"/>
    </source>
</evidence>